<name>A0A1M5PP99_9BRAD</name>
<dbReference type="EMBL" id="LT670818">
    <property type="protein sequence ID" value="SHH03510.1"/>
    <property type="molecule type" value="Genomic_DNA"/>
</dbReference>
<accession>A0A1M5PP99</accession>
<evidence type="ECO:0000313" key="1">
    <source>
        <dbReference type="EMBL" id="SHH03510.1"/>
    </source>
</evidence>
<evidence type="ECO:0000313" key="2">
    <source>
        <dbReference type="Proteomes" id="UP000190675"/>
    </source>
</evidence>
<dbReference type="Proteomes" id="UP000190675">
    <property type="component" value="Chromosome I"/>
</dbReference>
<dbReference type="Gene3D" id="3.10.129.10">
    <property type="entry name" value="Hotdog Thioesterase"/>
    <property type="match status" value="1"/>
</dbReference>
<dbReference type="InterPro" id="IPR029069">
    <property type="entry name" value="HotDog_dom_sf"/>
</dbReference>
<dbReference type="AlphaFoldDB" id="A0A1M5PP99"/>
<protein>
    <recommendedName>
        <fullName evidence="3">MaoC like domain-containing protein</fullName>
    </recommendedName>
</protein>
<proteinExistence type="predicted"/>
<evidence type="ECO:0008006" key="3">
    <source>
        <dbReference type="Google" id="ProtNLM"/>
    </source>
</evidence>
<sequence length="83" mass="9210">MYRLSERCLEDFAVGQTFGSGRPRIDEDRALAFSAELCPHPFHLEEAAAHCSISGGLAASGWRWSMHTGFRAMMLLLSHLSIT</sequence>
<dbReference type="SUPFAM" id="SSF54637">
    <property type="entry name" value="Thioesterase/thiol ester dehydrase-isomerase"/>
    <property type="match status" value="1"/>
</dbReference>
<gene>
    <name evidence="1" type="ORF">SAMN05444169_5377</name>
</gene>
<reference evidence="1 2" key="1">
    <citation type="submission" date="2016-11" db="EMBL/GenBank/DDBJ databases">
        <authorList>
            <person name="Jaros S."/>
            <person name="Januszkiewicz K."/>
            <person name="Wedrychowicz H."/>
        </authorList>
    </citation>
    <scope>NUCLEOTIDE SEQUENCE [LARGE SCALE GENOMIC DNA]</scope>
    <source>
        <strain evidence="1 2">GAS242</strain>
    </source>
</reference>
<organism evidence="1 2">
    <name type="scientific">Bradyrhizobium erythrophlei</name>
    <dbReference type="NCBI Taxonomy" id="1437360"/>
    <lineage>
        <taxon>Bacteria</taxon>
        <taxon>Pseudomonadati</taxon>
        <taxon>Pseudomonadota</taxon>
        <taxon>Alphaproteobacteria</taxon>
        <taxon>Hyphomicrobiales</taxon>
        <taxon>Nitrobacteraceae</taxon>
        <taxon>Bradyrhizobium</taxon>
    </lineage>
</organism>